<evidence type="ECO:0000313" key="2">
    <source>
        <dbReference type="EMBL" id="AZA96719.1"/>
    </source>
</evidence>
<protein>
    <submittedName>
        <fullName evidence="1">Uncharacterized protein</fullName>
    </submittedName>
</protein>
<evidence type="ECO:0000313" key="4">
    <source>
        <dbReference type="Proteomes" id="UP000281741"/>
    </source>
</evidence>
<evidence type="ECO:0000313" key="1">
    <source>
        <dbReference type="EMBL" id="AZA88158.1"/>
    </source>
</evidence>
<name>A0AAD1DMX3_9FLAO</name>
<dbReference type="EMBL" id="CP033915">
    <property type="protein sequence ID" value="AZA88158.1"/>
    <property type="molecule type" value="Genomic_DNA"/>
</dbReference>
<reference evidence="3 4" key="1">
    <citation type="submission" date="2018-11" db="EMBL/GenBank/DDBJ databases">
        <title>Proposal to divide the Flavobacteriaceae and reorganize its genera based on Amino Acid Identity values calculated from whole genome sequences.</title>
        <authorList>
            <person name="Nicholson A.C."/>
            <person name="Gulvik C.A."/>
            <person name="Whitney A.M."/>
            <person name="Humrighouse B.W."/>
            <person name="Bell M."/>
            <person name="Holmes B."/>
            <person name="Steigerwalt A.G."/>
            <person name="Villarma A."/>
            <person name="Sheth M."/>
            <person name="Batra D."/>
            <person name="Pryor J."/>
            <person name="Bernardet J.-F."/>
            <person name="Hugo C."/>
            <person name="Kampfer P."/>
            <person name="Newman J."/>
            <person name="McQuiston J.R."/>
        </authorList>
    </citation>
    <scope>NUCLEOTIDE SEQUENCE [LARGE SCALE GENOMIC DNA]</scope>
    <source>
        <strain evidence="1 3">G0207</strain>
        <strain evidence="2 4">H5143</strain>
    </source>
</reference>
<accession>A0AAD1DMX3</accession>
<dbReference type="EMBL" id="CP033912">
    <property type="protein sequence ID" value="AZA96719.1"/>
    <property type="molecule type" value="Genomic_DNA"/>
</dbReference>
<evidence type="ECO:0000313" key="3">
    <source>
        <dbReference type="Proteomes" id="UP000274073"/>
    </source>
</evidence>
<dbReference type="Proteomes" id="UP000274073">
    <property type="component" value="Chromosome"/>
</dbReference>
<organism evidence="1 3">
    <name type="scientific">Chryseobacterium shandongense</name>
    <dbReference type="NCBI Taxonomy" id="1493872"/>
    <lineage>
        <taxon>Bacteria</taxon>
        <taxon>Pseudomonadati</taxon>
        <taxon>Bacteroidota</taxon>
        <taxon>Flavobacteriia</taxon>
        <taxon>Flavobacteriales</taxon>
        <taxon>Weeksellaceae</taxon>
        <taxon>Chryseobacterium group</taxon>
        <taxon>Chryseobacterium</taxon>
    </lineage>
</organism>
<keyword evidence="4" id="KW-1185">Reference proteome</keyword>
<dbReference type="Proteomes" id="UP000281741">
    <property type="component" value="Chromosome"/>
</dbReference>
<proteinExistence type="predicted"/>
<dbReference type="AlphaFoldDB" id="A0AAD1DMX3"/>
<gene>
    <name evidence="1" type="ORF">EG349_15830</name>
    <name evidence="2" type="ORF">EG353_14620</name>
</gene>
<sequence>MIDKEDLLNNKDFYKSLMYYSQMWKNDKLYNVEVLYDDAIDSQSILFAQFHFKINLKFSFCRYNVSQDENFH</sequence>